<dbReference type="RefSeq" id="WP_189044205.1">
    <property type="nucleotide sequence ID" value="NZ_BMJQ01000003.1"/>
</dbReference>
<evidence type="ECO:0000259" key="1">
    <source>
        <dbReference type="Pfam" id="PF00149"/>
    </source>
</evidence>
<dbReference type="Pfam" id="PF00149">
    <property type="entry name" value="Metallophos"/>
    <property type="match status" value="1"/>
</dbReference>
<keyword evidence="3" id="KW-1185">Reference proteome</keyword>
<reference evidence="2" key="2">
    <citation type="submission" date="2020-09" db="EMBL/GenBank/DDBJ databases">
        <authorList>
            <person name="Sun Q."/>
            <person name="Zhou Y."/>
        </authorList>
    </citation>
    <scope>NUCLEOTIDE SEQUENCE</scope>
    <source>
        <strain evidence="2">CGMCC 1.15725</strain>
    </source>
</reference>
<dbReference type="GO" id="GO:0005737">
    <property type="term" value="C:cytoplasm"/>
    <property type="evidence" value="ECO:0007669"/>
    <property type="project" value="TreeGrafter"/>
</dbReference>
<evidence type="ECO:0000313" key="2">
    <source>
        <dbReference type="EMBL" id="GGF10615.1"/>
    </source>
</evidence>
<dbReference type="AlphaFoldDB" id="A0A8J2YRB7"/>
<dbReference type="GO" id="GO:0110154">
    <property type="term" value="P:RNA decapping"/>
    <property type="evidence" value="ECO:0007669"/>
    <property type="project" value="TreeGrafter"/>
</dbReference>
<proteinExistence type="predicted"/>
<name>A0A8J2YRB7_9PROT</name>
<dbReference type="CDD" id="cd00144">
    <property type="entry name" value="MPP_PPP_family"/>
    <property type="match status" value="1"/>
</dbReference>
<dbReference type="InterPro" id="IPR050126">
    <property type="entry name" value="Ap4A_hydrolase"/>
</dbReference>
<dbReference type="Gene3D" id="3.60.21.10">
    <property type="match status" value="1"/>
</dbReference>
<sequence>MFGWFRKPRPLPQATIPPGTRVYVIGDIHGCIDELDALQALIRQDLFLTQADQNLIIYLGDYVDRGPASAEVLDRLIAHPLQNTTPIHLKGNHEAMMAAFLERPEEVGPKWFAIGGAATVASYGVPWRGGMELSRLAEDLAERVPQSHRDFLNSLETYYRLGDYFFVHAGIRPGVPLARQAEADLLWIRNPFLGSKISHGAVVVHGHTPVPAPEELSNRIAIDTGACFTGVLTCLVLEGRQRRYLATNS</sequence>
<dbReference type="PANTHER" id="PTHR42850">
    <property type="entry name" value="METALLOPHOSPHOESTERASE"/>
    <property type="match status" value="1"/>
</dbReference>
<dbReference type="PANTHER" id="PTHR42850:SF4">
    <property type="entry name" value="ZINC-DEPENDENT ENDOPOLYPHOSPHATASE"/>
    <property type="match status" value="1"/>
</dbReference>
<dbReference type="GO" id="GO:0016791">
    <property type="term" value="F:phosphatase activity"/>
    <property type="evidence" value="ECO:0007669"/>
    <property type="project" value="TreeGrafter"/>
</dbReference>
<reference evidence="2" key="1">
    <citation type="journal article" date="2014" name="Int. J. Syst. Evol. Microbiol.">
        <title>Complete genome sequence of Corynebacterium casei LMG S-19264T (=DSM 44701T), isolated from a smear-ripened cheese.</title>
        <authorList>
            <consortium name="US DOE Joint Genome Institute (JGI-PGF)"/>
            <person name="Walter F."/>
            <person name="Albersmeier A."/>
            <person name="Kalinowski J."/>
            <person name="Ruckert C."/>
        </authorList>
    </citation>
    <scope>NUCLEOTIDE SEQUENCE</scope>
    <source>
        <strain evidence="2">CGMCC 1.15725</strain>
    </source>
</reference>
<dbReference type="InterPro" id="IPR029052">
    <property type="entry name" value="Metallo-depent_PP-like"/>
</dbReference>
<feature type="domain" description="Calcineurin-like phosphoesterase" evidence="1">
    <location>
        <begin position="21"/>
        <end position="211"/>
    </location>
</feature>
<dbReference type="EMBL" id="BMJQ01000003">
    <property type="protein sequence ID" value="GGF10615.1"/>
    <property type="molecule type" value="Genomic_DNA"/>
</dbReference>
<evidence type="ECO:0000313" key="3">
    <source>
        <dbReference type="Proteomes" id="UP000646365"/>
    </source>
</evidence>
<organism evidence="2 3">
    <name type="scientific">Aliidongia dinghuensis</name>
    <dbReference type="NCBI Taxonomy" id="1867774"/>
    <lineage>
        <taxon>Bacteria</taxon>
        <taxon>Pseudomonadati</taxon>
        <taxon>Pseudomonadota</taxon>
        <taxon>Alphaproteobacteria</taxon>
        <taxon>Rhodospirillales</taxon>
        <taxon>Dongiaceae</taxon>
        <taxon>Aliidongia</taxon>
    </lineage>
</organism>
<protein>
    <submittedName>
        <fullName evidence="2">Metallophosphoesterase</fullName>
    </submittedName>
</protein>
<gene>
    <name evidence="2" type="ORF">GCM10011611_15250</name>
</gene>
<accession>A0A8J2YRB7</accession>
<dbReference type="SUPFAM" id="SSF56300">
    <property type="entry name" value="Metallo-dependent phosphatases"/>
    <property type="match status" value="1"/>
</dbReference>
<dbReference type="InterPro" id="IPR004843">
    <property type="entry name" value="Calcineurin-like_PHP"/>
</dbReference>
<dbReference type="GO" id="GO:0008803">
    <property type="term" value="F:bis(5'-nucleosyl)-tetraphosphatase (symmetrical) activity"/>
    <property type="evidence" value="ECO:0007669"/>
    <property type="project" value="TreeGrafter"/>
</dbReference>
<dbReference type="Proteomes" id="UP000646365">
    <property type="component" value="Unassembled WGS sequence"/>
</dbReference>
<comment type="caution">
    <text evidence="2">The sequence shown here is derived from an EMBL/GenBank/DDBJ whole genome shotgun (WGS) entry which is preliminary data.</text>
</comment>